<proteinExistence type="evidence at transcript level"/>
<keyword evidence="4 10" id="KW-0812">Transmembrane</keyword>
<dbReference type="GO" id="GO:0005549">
    <property type="term" value="F:odorant binding"/>
    <property type="evidence" value="ECO:0007669"/>
    <property type="project" value="InterPro"/>
</dbReference>
<comment type="similarity">
    <text evidence="10">Belongs to the insect chemoreceptor superfamily. Heteromeric odorant receptor channel (TC 1.A.69) family.</text>
</comment>
<sequence length="437" mass="51043">MFIFDWLYRQVDYINGETDEEVEIFVDKTYFYYMRVIGFYPYLSSKPRIWFSIFHIFTFVTVLIINFWFLLMNSIYFFDLSLVLFSQEVHFLLLTCVASCILIVNTTHRRDFSRMHRFMMNEYYDYNEGHSTKMDELKEEDRKEKFNLLLVPLFASLNGAVVLFASRFIDTYYGTFDAKEYDINFLLPFPCRNLEVIDTSQGLGFYLILFSQLLCITIMLPLVITGGGLILVFVLLDFIRQLKFLLHKIESSEERALRLYAEKFGGARPRGEGDGIYGDEEFLRCYEVCVNKCIDHHAVLLSVFENIDDFMHFNFFQCFLLGSVIIALSANCINTDSVLPGTVLANASLCLNEIGYMYLLSIFGQRISDLSDDIRYYFYNLKWYNCPRGMRLALLVIQEQASRTLAIMGAKILPVNLDTFSRVMNSAYSYYNILNAV</sequence>
<organism evidence="11">
    <name type="scientific">Yemma signatus</name>
    <dbReference type="NCBI Taxonomy" id="300820"/>
    <lineage>
        <taxon>Eukaryota</taxon>
        <taxon>Metazoa</taxon>
        <taxon>Ecdysozoa</taxon>
        <taxon>Arthropoda</taxon>
        <taxon>Hexapoda</taxon>
        <taxon>Insecta</taxon>
        <taxon>Pterygota</taxon>
        <taxon>Neoptera</taxon>
        <taxon>Paraneoptera</taxon>
        <taxon>Hemiptera</taxon>
        <taxon>Heteroptera</taxon>
        <taxon>Panheteroptera</taxon>
        <taxon>Pentatomomorpha</taxon>
        <taxon>Lygaeoidea</taxon>
        <taxon>Berytidae</taxon>
        <taxon>Yemma</taxon>
    </lineage>
</organism>
<dbReference type="PANTHER" id="PTHR21137">
    <property type="entry name" value="ODORANT RECEPTOR"/>
    <property type="match status" value="1"/>
</dbReference>
<keyword evidence="2" id="KW-1003">Cell membrane</keyword>
<evidence type="ECO:0000256" key="1">
    <source>
        <dbReference type="ARBA" id="ARBA00004651"/>
    </source>
</evidence>
<reference evidence="11" key="1">
    <citation type="submission" date="2017-10" db="EMBL/GenBank/DDBJ databases">
        <authorList>
            <person name="Banno H."/>
            <person name="Chua N.-H."/>
        </authorList>
    </citation>
    <scope>NUCLEOTIDE SEQUENCE</scope>
</reference>
<keyword evidence="6 10" id="KW-1133">Transmembrane helix</keyword>
<dbReference type="GO" id="GO:0005886">
    <property type="term" value="C:plasma membrane"/>
    <property type="evidence" value="ECO:0007669"/>
    <property type="project" value="UniProtKB-SubCell"/>
</dbReference>
<evidence type="ECO:0000256" key="4">
    <source>
        <dbReference type="ARBA" id="ARBA00022692"/>
    </source>
</evidence>
<dbReference type="GO" id="GO:0004984">
    <property type="term" value="F:olfactory receptor activity"/>
    <property type="evidence" value="ECO:0007669"/>
    <property type="project" value="InterPro"/>
</dbReference>
<evidence type="ECO:0000256" key="10">
    <source>
        <dbReference type="RuleBase" id="RU351113"/>
    </source>
</evidence>
<dbReference type="InterPro" id="IPR004117">
    <property type="entry name" value="7tm6_olfct_rcpt"/>
</dbReference>
<evidence type="ECO:0000313" key="11">
    <source>
        <dbReference type="EMBL" id="AXX83054.1"/>
    </source>
</evidence>
<dbReference type="GO" id="GO:0007165">
    <property type="term" value="P:signal transduction"/>
    <property type="evidence" value="ECO:0007669"/>
    <property type="project" value="UniProtKB-KW"/>
</dbReference>
<name>A0A385H6S3_9HEMI</name>
<comment type="subcellular location">
    <subcellularLocation>
        <location evidence="1 10">Cell membrane</location>
        <topology evidence="1 10">Multi-pass membrane protein</topology>
    </subcellularLocation>
</comment>
<evidence type="ECO:0000256" key="6">
    <source>
        <dbReference type="ARBA" id="ARBA00022989"/>
    </source>
</evidence>
<evidence type="ECO:0000256" key="7">
    <source>
        <dbReference type="ARBA" id="ARBA00023136"/>
    </source>
</evidence>
<evidence type="ECO:0000256" key="3">
    <source>
        <dbReference type="ARBA" id="ARBA00022606"/>
    </source>
</evidence>
<feature type="transmembrane region" description="Helical" evidence="10">
    <location>
        <begin position="89"/>
        <end position="107"/>
    </location>
</feature>
<evidence type="ECO:0000256" key="2">
    <source>
        <dbReference type="ARBA" id="ARBA00022475"/>
    </source>
</evidence>
<keyword evidence="3 10" id="KW-0716">Sensory transduction</keyword>
<dbReference type="Pfam" id="PF02949">
    <property type="entry name" value="7tm_6"/>
    <property type="match status" value="1"/>
</dbReference>
<dbReference type="AlphaFoldDB" id="A0A385H6S3"/>
<keyword evidence="8 10" id="KW-0675">Receptor</keyword>
<evidence type="ECO:0000256" key="5">
    <source>
        <dbReference type="ARBA" id="ARBA00022725"/>
    </source>
</evidence>
<dbReference type="EMBL" id="MG204688">
    <property type="protein sequence ID" value="AXX83054.1"/>
    <property type="molecule type" value="mRNA"/>
</dbReference>
<feature type="transmembrane region" description="Helical" evidence="10">
    <location>
        <begin position="203"/>
        <end position="236"/>
    </location>
</feature>
<gene>
    <name evidence="11" type="primary">OR53</name>
</gene>
<keyword evidence="7 10" id="KW-0472">Membrane</keyword>
<keyword evidence="9 10" id="KW-0807">Transducer</keyword>
<evidence type="ECO:0000256" key="9">
    <source>
        <dbReference type="ARBA" id="ARBA00023224"/>
    </source>
</evidence>
<feature type="transmembrane region" description="Helical" evidence="10">
    <location>
        <begin position="49"/>
        <end position="69"/>
    </location>
</feature>
<keyword evidence="5 10" id="KW-0552">Olfaction</keyword>
<comment type="caution">
    <text evidence="10">Lacks conserved residue(s) required for the propagation of feature annotation.</text>
</comment>
<evidence type="ECO:0000256" key="8">
    <source>
        <dbReference type="ARBA" id="ARBA00023170"/>
    </source>
</evidence>
<dbReference type="PANTHER" id="PTHR21137:SF35">
    <property type="entry name" value="ODORANT RECEPTOR 19A-RELATED"/>
    <property type="match status" value="1"/>
</dbReference>
<protein>
    <recommendedName>
        <fullName evidence="10">Odorant receptor</fullName>
    </recommendedName>
</protein>
<accession>A0A385H6S3</accession>
<feature type="transmembrane region" description="Helical" evidence="10">
    <location>
        <begin position="148"/>
        <end position="169"/>
    </location>
</feature>